<feature type="transmembrane region" description="Helical" evidence="10">
    <location>
        <begin position="372"/>
        <end position="393"/>
    </location>
</feature>
<keyword evidence="6 10" id="KW-0472">Membrane</keyword>
<dbReference type="SUPFAM" id="SSF81321">
    <property type="entry name" value="Family A G protein-coupled receptor-like"/>
    <property type="match status" value="1"/>
</dbReference>
<keyword evidence="13" id="KW-1185">Reference proteome</keyword>
<dbReference type="AlphaFoldDB" id="A0A6J2W6T6"/>
<keyword evidence="7" id="KW-0675">Receptor</keyword>
<gene>
    <name evidence="14" type="primary">LOC115819745</name>
</gene>
<keyword evidence="2" id="KW-1003">Cell membrane</keyword>
<dbReference type="GO" id="GO:0006955">
    <property type="term" value="P:immune response"/>
    <property type="evidence" value="ECO:0007669"/>
    <property type="project" value="TreeGrafter"/>
</dbReference>
<feature type="transmembrane region" description="Helical" evidence="10">
    <location>
        <begin position="288"/>
        <end position="306"/>
    </location>
</feature>
<feature type="compositionally biased region" description="Low complexity" evidence="9">
    <location>
        <begin position="517"/>
        <end position="530"/>
    </location>
</feature>
<dbReference type="GO" id="GO:0019957">
    <property type="term" value="F:C-C chemokine binding"/>
    <property type="evidence" value="ECO:0007669"/>
    <property type="project" value="TreeGrafter"/>
</dbReference>
<comment type="subcellular location">
    <subcellularLocation>
        <location evidence="1">Cell membrane</location>
        <topology evidence="1">Multi-pass membrane protein</topology>
    </subcellularLocation>
</comment>
<name>A0A6J2W6T6_CHACN</name>
<keyword evidence="8" id="KW-0807">Transducer</keyword>
<reference evidence="14" key="1">
    <citation type="submission" date="2025-08" db="UniProtKB">
        <authorList>
            <consortium name="RefSeq"/>
        </authorList>
    </citation>
    <scope>IDENTIFICATION</scope>
</reference>
<dbReference type="GO" id="GO:0016493">
    <property type="term" value="F:C-C chemokine receptor activity"/>
    <property type="evidence" value="ECO:0007669"/>
    <property type="project" value="TreeGrafter"/>
</dbReference>
<evidence type="ECO:0000256" key="7">
    <source>
        <dbReference type="ARBA" id="ARBA00023170"/>
    </source>
</evidence>
<proteinExistence type="predicted"/>
<feature type="transmembrane region" description="Helical" evidence="10">
    <location>
        <begin position="216"/>
        <end position="237"/>
    </location>
</feature>
<dbReference type="InterPro" id="IPR000355">
    <property type="entry name" value="Chemokine_rcpt"/>
</dbReference>
<dbReference type="PROSITE" id="PS50262">
    <property type="entry name" value="G_PROTEIN_RECEP_F1_2"/>
    <property type="match status" value="1"/>
</dbReference>
<feature type="region of interest" description="Disordered" evidence="9">
    <location>
        <begin position="511"/>
        <end position="530"/>
    </location>
</feature>
<evidence type="ECO:0000256" key="6">
    <source>
        <dbReference type="ARBA" id="ARBA00023136"/>
    </source>
</evidence>
<dbReference type="Pfam" id="PF00001">
    <property type="entry name" value="7tm_1"/>
    <property type="match status" value="1"/>
</dbReference>
<dbReference type="RefSeq" id="XP_030639106.1">
    <property type="nucleotide sequence ID" value="XM_030783246.1"/>
</dbReference>
<dbReference type="GO" id="GO:0007204">
    <property type="term" value="P:positive regulation of cytosolic calcium ion concentration"/>
    <property type="evidence" value="ECO:0007669"/>
    <property type="project" value="TreeGrafter"/>
</dbReference>
<dbReference type="InParanoid" id="A0A6J2W6T6"/>
<keyword evidence="4 10" id="KW-1133">Transmembrane helix</keyword>
<dbReference type="GO" id="GO:0009897">
    <property type="term" value="C:external side of plasma membrane"/>
    <property type="evidence" value="ECO:0007669"/>
    <property type="project" value="TreeGrafter"/>
</dbReference>
<dbReference type="GeneID" id="115819745"/>
<dbReference type="FunCoup" id="A0A6J2W6T6">
    <property type="interactions" value="157"/>
</dbReference>
<dbReference type="GO" id="GO:0060326">
    <property type="term" value="P:cell chemotaxis"/>
    <property type="evidence" value="ECO:0007669"/>
    <property type="project" value="TreeGrafter"/>
</dbReference>
<feature type="transmembrane region" description="Helical" evidence="10">
    <location>
        <begin position="71"/>
        <end position="89"/>
    </location>
</feature>
<dbReference type="InterPro" id="IPR017452">
    <property type="entry name" value="GPCR_Rhodpsn_7TM"/>
</dbReference>
<evidence type="ECO:0000256" key="5">
    <source>
        <dbReference type="ARBA" id="ARBA00023040"/>
    </source>
</evidence>
<evidence type="ECO:0000313" key="13">
    <source>
        <dbReference type="Proteomes" id="UP000504632"/>
    </source>
</evidence>
<protein>
    <submittedName>
        <fullName evidence="14">C-C chemokine receptor type 5-like</fullName>
    </submittedName>
</protein>
<evidence type="ECO:0000259" key="12">
    <source>
        <dbReference type="PROSITE" id="PS50262"/>
    </source>
</evidence>
<dbReference type="InterPro" id="IPR017978">
    <property type="entry name" value="GPCR_3_C"/>
</dbReference>
<evidence type="ECO:0000256" key="9">
    <source>
        <dbReference type="SAM" id="MobiDB-lite"/>
    </source>
</evidence>
<keyword evidence="3 10" id="KW-0812">Transmembrane</keyword>
<evidence type="ECO:0000259" key="11">
    <source>
        <dbReference type="PROSITE" id="PS50259"/>
    </source>
</evidence>
<feature type="domain" description="G-protein coupled receptors family 3 profile" evidence="11">
    <location>
        <begin position="28"/>
        <end position="124"/>
    </location>
</feature>
<dbReference type="PANTHER" id="PTHR10489:SF686">
    <property type="entry name" value="C-C CHEMOKINE RECEPTOR TYPE 5"/>
    <property type="match status" value="1"/>
</dbReference>
<dbReference type="Proteomes" id="UP000504632">
    <property type="component" value="Chromosome 8"/>
</dbReference>
<keyword evidence="5" id="KW-0297">G-protein coupled receptor</keyword>
<dbReference type="Pfam" id="PF00003">
    <property type="entry name" value="7tm_3"/>
    <property type="match status" value="1"/>
</dbReference>
<dbReference type="Gene3D" id="1.20.1070.10">
    <property type="entry name" value="Rhodopsin 7-helix transmembrane proteins"/>
    <property type="match status" value="1"/>
</dbReference>
<evidence type="ECO:0000256" key="1">
    <source>
        <dbReference type="ARBA" id="ARBA00004651"/>
    </source>
</evidence>
<dbReference type="InterPro" id="IPR000276">
    <property type="entry name" value="GPCR_Rhodpsn"/>
</dbReference>
<evidence type="ECO:0000256" key="3">
    <source>
        <dbReference type="ARBA" id="ARBA00022692"/>
    </source>
</evidence>
<dbReference type="OrthoDB" id="5970631at2759"/>
<dbReference type="InterPro" id="IPR050119">
    <property type="entry name" value="CCR1-9-like"/>
</dbReference>
<evidence type="ECO:0000256" key="10">
    <source>
        <dbReference type="SAM" id="Phobius"/>
    </source>
</evidence>
<organism evidence="13 14">
    <name type="scientific">Chanos chanos</name>
    <name type="common">Milkfish</name>
    <name type="synonym">Mugil chanos</name>
    <dbReference type="NCBI Taxonomy" id="29144"/>
    <lineage>
        <taxon>Eukaryota</taxon>
        <taxon>Metazoa</taxon>
        <taxon>Chordata</taxon>
        <taxon>Craniata</taxon>
        <taxon>Vertebrata</taxon>
        <taxon>Euteleostomi</taxon>
        <taxon>Actinopterygii</taxon>
        <taxon>Neopterygii</taxon>
        <taxon>Teleostei</taxon>
        <taxon>Ostariophysi</taxon>
        <taxon>Gonorynchiformes</taxon>
        <taxon>Chanidae</taxon>
        <taxon>Chanos</taxon>
    </lineage>
</organism>
<dbReference type="PANTHER" id="PTHR10489">
    <property type="entry name" value="CELL ADHESION MOLECULE"/>
    <property type="match status" value="1"/>
</dbReference>
<dbReference type="PROSITE" id="PS50259">
    <property type="entry name" value="G_PROTEIN_RECEP_F3_4"/>
    <property type="match status" value="1"/>
</dbReference>
<feature type="domain" description="G-protein coupled receptors family 1 profile" evidence="12">
    <location>
        <begin position="228"/>
        <end position="475"/>
    </location>
</feature>
<dbReference type="GO" id="GO:0019722">
    <property type="term" value="P:calcium-mediated signaling"/>
    <property type="evidence" value="ECO:0007669"/>
    <property type="project" value="TreeGrafter"/>
</dbReference>
<evidence type="ECO:0000256" key="4">
    <source>
        <dbReference type="ARBA" id="ARBA00022989"/>
    </source>
</evidence>
<feature type="transmembrane region" description="Helical" evidence="10">
    <location>
        <begin position="414"/>
        <end position="438"/>
    </location>
</feature>
<feature type="transmembrane region" description="Helical" evidence="10">
    <location>
        <begin position="33"/>
        <end position="56"/>
    </location>
</feature>
<evidence type="ECO:0000313" key="14">
    <source>
        <dbReference type="RefSeq" id="XP_030639106.1"/>
    </source>
</evidence>
<feature type="transmembrane region" description="Helical" evidence="10">
    <location>
        <begin position="458"/>
        <end position="478"/>
    </location>
</feature>
<evidence type="ECO:0000256" key="2">
    <source>
        <dbReference type="ARBA" id="ARBA00022475"/>
    </source>
</evidence>
<dbReference type="CDD" id="cd14984">
    <property type="entry name" value="7tmA_Chemokine_R"/>
    <property type="match status" value="1"/>
</dbReference>
<feature type="transmembrane region" description="Helical" evidence="10">
    <location>
        <begin position="327"/>
        <end position="352"/>
    </location>
</feature>
<feature type="transmembrane region" description="Helical" evidence="10">
    <location>
        <begin position="101"/>
        <end position="121"/>
    </location>
</feature>
<sequence>MQSIFHIDLMQTDPDGRDFAIQPFLECCESMHLSMWLTAVYAHKTLLLFFGCFLAWEMRHVRIPGLNDSRFISLSMCNMGIMSILGLVLAELTRDQPSAQFCTMALIIIICNTSTLGLLFVPKLDHELEDITMQLQDTDELSRPAAQEHFVENLTNTGSSADVSGKCADMAHYEDESFDYNGTDYSEYYHYSSVDFDDGPCYSSSVRDFGQVFLPALYSLVFLVGIIGNGLVVCVFAKNRKECTMADMCLFNLALSDILFVLTLPFWAHYAAVSHWTFGDFMCRVVTVMYTLGFYSSVFSIMIITMHHYVSIVCTRMKKIPLRSFRAAVILMGFVWFPSFCASLPTIVLTHVENKTGRCAPDFPDGTVWKQFMYLEQIILGLILPLALMIFSYSQVIPVVLRTRLSKKQRAVKIILLVVTVYFIFWAPYNVVIFLHYLQTLGYFYECDEMTNINLAMQWTETITFIHCCLNPLIYTWVSQKFSRQVLKILKKWFSICFSYGKCPQISREPSERRSSVHSNSSAVSSPMLL</sequence>
<feature type="transmembrane region" description="Helical" evidence="10">
    <location>
        <begin position="249"/>
        <end position="268"/>
    </location>
</feature>
<dbReference type="PRINTS" id="PR00657">
    <property type="entry name" value="CCCHEMOKINER"/>
</dbReference>
<accession>A0A6J2W6T6</accession>
<dbReference type="PRINTS" id="PR00237">
    <property type="entry name" value="GPCRRHODOPSN"/>
</dbReference>
<evidence type="ECO:0000256" key="8">
    <source>
        <dbReference type="ARBA" id="ARBA00023224"/>
    </source>
</evidence>